<dbReference type="SUPFAM" id="SSF51735">
    <property type="entry name" value="NAD(P)-binding Rossmann-fold domains"/>
    <property type="match status" value="1"/>
</dbReference>
<evidence type="ECO:0000256" key="1">
    <source>
        <dbReference type="SAM" id="MobiDB-lite"/>
    </source>
</evidence>
<dbReference type="InterPro" id="IPR013116">
    <property type="entry name" value="KARI_N"/>
</dbReference>
<feature type="compositionally biased region" description="Basic residues" evidence="1">
    <location>
        <begin position="103"/>
        <end position="125"/>
    </location>
</feature>
<dbReference type="AlphaFoldDB" id="A0A538SXC8"/>
<feature type="compositionally biased region" description="Low complexity" evidence="1">
    <location>
        <begin position="73"/>
        <end position="88"/>
    </location>
</feature>
<protein>
    <recommendedName>
        <fullName evidence="2">KARI N-terminal Rossmann domain-containing protein</fullName>
    </recommendedName>
</protein>
<organism evidence="3 4">
    <name type="scientific">Eiseniibacteriota bacterium</name>
    <dbReference type="NCBI Taxonomy" id="2212470"/>
    <lineage>
        <taxon>Bacteria</taxon>
        <taxon>Candidatus Eiseniibacteriota</taxon>
    </lineage>
</organism>
<accession>A0A538SXC8</accession>
<feature type="region of interest" description="Disordered" evidence="1">
    <location>
        <begin position="62"/>
        <end position="125"/>
    </location>
</feature>
<sequence length="125" mass="13234">MSDRLASATVAVLGFGHQGEAQALNLRDSGVAVRVGAREGGGAARARAQDFEVLGLADAARGAHGDRARSVAGLRPRLQPGLLRPRLPGARRRRPGLSDRPRARAARGVHTRRAASGIRRRPSRP</sequence>
<evidence type="ECO:0000313" key="4">
    <source>
        <dbReference type="Proteomes" id="UP000317716"/>
    </source>
</evidence>
<proteinExistence type="predicted"/>
<evidence type="ECO:0000259" key="2">
    <source>
        <dbReference type="Pfam" id="PF07991"/>
    </source>
</evidence>
<name>A0A538SXC8_UNCEI</name>
<evidence type="ECO:0000313" key="3">
    <source>
        <dbReference type="EMBL" id="TMQ56047.1"/>
    </source>
</evidence>
<dbReference type="EMBL" id="VBOS01000189">
    <property type="protein sequence ID" value="TMQ56047.1"/>
    <property type="molecule type" value="Genomic_DNA"/>
</dbReference>
<dbReference type="InterPro" id="IPR036291">
    <property type="entry name" value="NAD(P)-bd_dom_sf"/>
</dbReference>
<gene>
    <name evidence="3" type="ORF">E6K72_05660</name>
</gene>
<comment type="caution">
    <text evidence="3">The sequence shown here is derived from an EMBL/GenBank/DDBJ whole genome shotgun (WGS) entry which is preliminary data.</text>
</comment>
<dbReference type="Gene3D" id="3.40.50.720">
    <property type="entry name" value="NAD(P)-binding Rossmann-like Domain"/>
    <property type="match status" value="1"/>
</dbReference>
<feature type="domain" description="KARI N-terminal Rossmann" evidence="2">
    <location>
        <begin position="5"/>
        <end position="63"/>
    </location>
</feature>
<dbReference type="Pfam" id="PF07991">
    <property type="entry name" value="KARI_N"/>
    <property type="match status" value="1"/>
</dbReference>
<reference evidence="3 4" key="1">
    <citation type="journal article" date="2019" name="Nat. Microbiol.">
        <title>Mediterranean grassland soil C-N compound turnover is dependent on rainfall and depth, and is mediated by genomically divergent microorganisms.</title>
        <authorList>
            <person name="Diamond S."/>
            <person name="Andeer P.F."/>
            <person name="Li Z."/>
            <person name="Crits-Christoph A."/>
            <person name="Burstein D."/>
            <person name="Anantharaman K."/>
            <person name="Lane K.R."/>
            <person name="Thomas B.C."/>
            <person name="Pan C."/>
            <person name="Northen T.R."/>
            <person name="Banfield J.F."/>
        </authorList>
    </citation>
    <scope>NUCLEOTIDE SEQUENCE [LARGE SCALE GENOMIC DNA]</scope>
    <source>
        <strain evidence="3">WS_2</strain>
    </source>
</reference>
<dbReference type="Proteomes" id="UP000317716">
    <property type="component" value="Unassembled WGS sequence"/>
</dbReference>